<keyword evidence="2" id="KW-0547">Nucleotide-binding</keyword>
<dbReference type="GO" id="GO:0005886">
    <property type="term" value="C:plasma membrane"/>
    <property type="evidence" value="ECO:0007669"/>
    <property type="project" value="TreeGrafter"/>
</dbReference>
<dbReference type="InterPro" id="IPR001482">
    <property type="entry name" value="T2SS/T4SS_dom"/>
</dbReference>
<dbReference type="Gene3D" id="3.30.450.90">
    <property type="match status" value="1"/>
</dbReference>
<accession>A0A2V3WBZ1</accession>
<evidence type="ECO:0000256" key="2">
    <source>
        <dbReference type="ARBA" id="ARBA00022741"/>
    </source>
</evidence>
<evidence type="ECO:0000259" key="4">
    <source>
        <dbReference type="PROSITE" id="PS00662"/>
    </source>
</evidence>
<keyword evidence="3" id="KW-0067">ATP-binding</keyword>
<proteinExistence type="inferred from homology"/>
<dbReference type="EMBL" id="QJJR01000004">
    <property type="protein sequence ID" value="PXW91660.1"/>
    <property type="molecule type" value="Genomic_DNA"/>
</dbReference>
<dbReference type="PANTHER" id="PTHR30258">
    <property type="entry name" value="TYPE II SECRETION SYSTEM PROTEIN GSPE-RELATED"/>
    <property type="match status" value="1"/>
</dbReference>
<dbReference type="InterPro" id="IPR027417">
    <property type="entry name" value="P-loop_NTPase"/>
</dbReference>
<dbReference type="Gene3D" id="3.40.50.300">
    <property type="entry name" value="P-loop containing nucleotide triphosphate hydrolases"/>
    <property type="match status" value="1"/>
</dbReference>
<dbReference type="SMART" id="SM00382">
    <property type="entry name" value="AAA"/>
    <property type="match status" value="1"/>
</dbReference>
<comment type="similarity">
    <text evidence="1">Belongs to the GSP E family.</text>
</comment>
<feature type="domain" description="Bacterial type II secretion system protein E" evidence="4">
    <location>
        <begin position="139"/>
        <end position="153"/>
    </location>
</feature>
<organism evidence="5 6">
    <name type="scientific">Streptohalobacillus salinus</name>
    <dbReference type="NCBI Taxonomy" id="621096"/>
    <lineage>
        <taxon>Bacteria</taxon>
        <taxon>Bacillati</taxon>
        <taxon>Bacillota</taxon>
        <taxon>Bacilli</taxon>
        <taxon>Bacillales</taxon>
        <taxon>Bacillaceae</taxon>
        <taxon>Streptohalobacillus</taxon>
    </lineage>
</organism>
<dbReference type="PANTHER" id="PTHR30258:SF2">
    <property type="entry name" value="COMG OPERON PROTEIN 1"/>
    <property type="match status" value="1"/>
</dbReference>
<dbReference type="CDD" id="cd01129">
    <property type="entry name" value="PulE-GspE-like"/>
    <property type="match status" value="1"/>
</dbReference>
<evidence type="ECO:0000313" key="5">
    <source>
        <dbReference type="EMBL" id="PXW91660.1"/>
    </source>
</evidence>
<dbReference type="Proteomes" id="UP000247922">
    <property type="component" value="Unassembled WGS sequence"/>
</dbReference>
<evidence type="ECO:0000256" key="3">
    <source>
        <dbReference type="ARBA" id="ARBA00022840"/>
    </source>
</evidence>
<protein>
    <submittedName>
        <fullName evidence="5">Competence-related pilin export protein ComGA</fullName>
    </submittedName>
</protein>
<reference evidence="5 6" key="1">
    <citation type="submission" date="2018-05" db="EMBL/GenBank/DDBJ databases">
        <title>Genomic Encyclopedia of Type Strains, Phase IV (KMG-IV): sequencing the most valuable type-strain genomes for metagenomic binning, comparative biology and taxonomic classification.</title>
        <authorList>
            <person name="Goeker M."/>
        </authorList>
    </citation>
    <scope>NUCLEOTIDE SEQUENCE [LARGE SCALE GENOMIC DNA]</scope>
    <source>
        <strain evidence="5 6">DSM 22440</strain>
    </source>
</reference>
<dbReference type="GO" id="GO:0016887">
    <property type="term" value="F:ATP hydrolysis activity"/>
    <property type="evidence" value="ECO:0007669"/>
    <property type="project" value="TreeGrafter"/>
</dbReference>
<sequence length="264" mass="29838">MDIGESRHPQDGTLTWSLSETTVDLRISTLPVRQSESLAVRLLPHNRTRSLNDLLLFPHQVKTLQRLINRTSGIILLTGPTGSGKTTLLYSLIDYLLEQHAYQTISLEDPIEKDMKNFLQVQINEKSGMTYQTGLKAALRHDPDIIMVGEIRDDKTAEFVFHAAYTGHLVFSTLHAKNAVGTIHRLIEMGVKPIDIEQNLIGICAIELLPLHLQQRRAGILEILAGVPLERYMKNPHILPEPFVNFKSLKRKAYAYGYIDTLPQ</sequence>
<dbReference type="GO" id="GO:0005524">
    <property type="term" value="F:ATP binding"/>
    <property type="evidence" value="ECO:0007669"/>
    <property type="project" value="UniProtKB-KW"/>
</dbReference>
<keyword evidence="6" id="KW-1185">Reference proteome</keyword>
<dbReference type="AlphaFoldDB" id="A0A2V3WBZ1"/>
<gene>
    <name evidence="5" type="ORF">DES38_10492</name>
</gene>
<evidence type="ECO:0000313" key="6">
    <source>
        <dbReference type="Proteomes" id="UP000247922"/>
    </source>
</evidence>
<dbReference type="InterPro" id="IPR003593">
    <property type="entry name" value="AAA+_ATPase"/>
</dbReference>
<dbReference type="PROSITE" id="PS00662">
    <property type="entry name" value="T2SP_E"/>
    <property type="match status" value="1"/>
</dbReference>
<evidence type="ECO:0000256" key="1">
    <source>
        <dbReference type="ARBA" id="ARBA00006611"/>
    </source>
</evidence>
<dbReference type="SUPFAM" id="SSF52540">
    <property type="entry name" value="P-loop containing nucleoside triphosphate hydrolases"/>
    <property type="match status" value="1"/>
</dbReference>
<name>A0A2V3WBZ1_9BACI</name>
<dbReference type="Pfam" id="PF00437">
    <property type="entry name" value="T2SSE"/>
    <property type="match status" value="1"/>
</dbReference>
<comment type="caution">
    <text evidence="5">The sequence shown here is derived from an EMBL/GenBank/DDBJ whole genome shotgun (WGS) entry which is preliminary data.</text>
</comment>